<protein>
    <submittedName>
        <fullName evidence="1">Uncharacterized protein</fullName>
    </submittedName>
</protein>
<organism evidence="1 2">
    <name type="scientific">Halopelagius inordinatus</name>
    <dbReference type="NCBI Taxonomy" id="553467"/>
    <lineage>
        <taxon>Archaea</taxon>
        <taxon>Methanobacteriati</taxon>
        <taxon>Methanobacteriota</taxon>
        <taxon>Stenosarchaea group</taxon>
        <taxon>Halobacteria</taxon>
        <taxon>Halobacteriales</taxon>
        <taxon>Haloferacaceae</taxon>
    </lineage>
</organism>
<dbReference type="EMBL" id="FOOQ01000001">
    <property type="protein sequence ID" value="SFF97152.1"/>
    <property type="molecule type" value="Genomic_DNA"/>
</dbReference>
<name>A0A1I2N075_9EURY</name>
<gene>
    <name evidence="1" type="ORF">SAMN04488063_0976</name>
</gene>
<sequence length="64" mass="6513">MTHGVKTSLAACVRPSASSDALGATLGVGVASLSESPPWAVLLVGAERSRLPDIGPGMLTLYYL</sequence>
<reference evidence="2" key="1">
    <citation type="submission" date="2016-10" db="EMBL/GenBank/DDBJ databases">
        <authorList>
            <person name="Varghese N."/>
            <person name="Submissions S."/>
        </authorList>
    </citation>
    <scope>NUCLEOTIDE SEQUENCE [LARGE SCALE GENOMIC DNA]</scope>
    <source>
        <strain evidence="2">CGMCC 1.7739</strain>
    </source>
</reference>
<proteinExistence type="predicted"/>
<accession>A0A1I2N075</accession>
<evidence type="ECO:0000313" key="1">
    <source>
        <dbReference type="EMBL" id="SFF97152.1"/>
    </source>
</evidence>
<dbReference type="STRING" id="553467.SAMN04488063_0976"/>
<dbReference type="Proteomes" id="UP000198876">
    <property type="component" value="Unassembled WGS sequence"/>
</dbReference>
<dbReference type="AlphaFoldDB" id="A0A1I2N075"/>
<evidence type="ECO:0000313" key="2">
    <source>
        <dbReference type="Proteomes" id="UP000198876"/>
    </source>
</evidence>
<keyword evidence="2" id="KW-1185">Reference proteome</keyword>